<dbReference type="STRING" id="1579316.RC74_05780"/>
<keyword evidence="2" id="KW-1185">Reference proteome</keyword>
<gene>
    <name evidence="1" type="ORF">RC74_05780</name>
</gene>
<evidence type="ECO:0000313" key="1">
    <source>
        <dbReference type="EMBL" id="AML50854.1"/>
    </source>
</evidence>
<evidence type="ECO:0008006" key="3">
    <source>
        <dbReference type="Google" id="ProtNLM"/>
    </source>
</evidence>
<name>A0A126UXS6_9RHOB</name>
<protein>
    <recommendedName>
        <fullName evidence="3">Capsule polysaccharide biosynthesis protein</fullName>
    </recommendedName>
</protein>
<dbReference type="AlphaFoldDB" id="A0A126UXS6"/>
<accession>A0A126UXS6</accession>
<organism evidence="1 2">
    <name type="scientific">Falsihalocynthiibacter arcticus</name>
    <dbReference type="NCBI Taxonomy" id="1579316"/>
    <lineage>
        <taxon>Bacteria</taxon>
        <taxon>Pseudomonadati</taxon>
        <taxon>Pseudomonadota</taxon>
        <taxon>Alphaproteobacteria</taxon>
        <taxon>Rhodobacterales</taxon>
        <taxon>Roseobacteraceae</taxon>
        <taxon>Falsihalocynthiibacter</taxon>
    </lineage>
</organism>
<evidence type="ECO:0000313" key="2">
    <source>
        <dbReference type="Proteomes" id="UP000070371"/>
    </source>
</evidence>
<dbReference type="KEGG" id="hat:RC74_05780"/>
<reference evidence="1 2" key="1">
    <citation type="submission" date="2016-02" db="EMBL/GenBank/DDBJ databases">
        <title>Complete genome sequence of Halocynthiibacter arcticus PAMC 20958t from arctic marine sediment.</title>
        <authorList>
            <person name="Lee Y.M."/>
            <person name="Baek K."/>
            <person name="Lee H.K."/>
            <person name="Shin S.C."/>
        </authorList>
    </citation>
    <scope>NUCLEOTIDE SEQUENCE [LARGE SCALE GENOMIC DNA]</scope>
    <source>
        <strain evidence="1">PAMC 20958</strain>
    </source>
</reference>
<proteinExistence type="predicted"/>
<dbReference type="EMBL" id="CP014327">
    <property type="protein sequence ID" value="AML50854.1"/>
    <property type="molecule type" value="Genomic_DNA"/>
</dbReference>
<sequence length="303" mass="34422">MDSLKTLHIFLEEGLKKSAENGAHNLMNRIETAMSSVGVSVDYHLNTAKNRNASQGFQGYSLFHMEDPFHDRALNLRRAYFYPFWRIEKVAERWNFRVANMPYPADKQESNMAKTFANSMRKRHFGDQPVTREGHIFMPLQGKISKHRSFQSCSPLEMIKRTLATDATRPVIASLHPNEAYSEGDMASLRALEGKHTRFQLSDTPSDALLASCDYVVTQNSSVALKGFFLQKPAVLFAQIDFHHIAGNVDRVGLEAAFRHVHQPAQSYDSYLLWFLRKTAINAGNENAEARILAAMRKSGWEL</sequence>
<dbReference type="Proteomes" id="UP000070371">
    <property type="component" value="Chromosome"/>
</dbReference>